<dbReference type="InterPro" id="IPR003560">
    <property type="entry name" value="DHB_DH"/>
</dbReference>
<dbReference type="GO" id="GO:0016616">
    <property type="term" value="F:oxidoreductase activity, acting on the CH-OH group of donors, NAD or NADP as acceptor"/>
    <property type="evidence" value="ECO:0007669"/>
    <property type="project" value="TreeGrafter"/>
</dbReference>
<dbReference type="Proteomes" id="UP000009235">
    <property type="component" value="Chromosome"/>
</dbReference>
<feature type="domain" description="Ketoreductase" evidence="3">
    <location>
        <begin position="3"/>
        <end position="192"/>
    </location>
</feature>
<evidence type="ECO:0000313" key="5">
    <source>
        <dbReference type="Proteomes" id="UP000009235"/>
    </source>
</evidence>
<dbReference type="PANTHER" id="PTHR42760:SF115">
    <property type="entry name" value="3-OXOACYL-[ACYL-CARRIER-PROTEIN] REDUCTASE FABG"/>
    <property type="match status" value="1"/>
</dbReference>
<dbReference type="SMART" id="SM00822">
    <property type="entry name" value="PKS_KR"/>
    <property type="match status" value="1"/>
</dbReference>
<dbReference type="eggNOG" id="COG1028">
    <property type="taxonomic scope" value="Bacteria"/>
</dbReference>
<dbReference type="EMBL" id="CP002786">
    <property type="protein sequence ID" value="AEF38596.1"/>
    <property type="molecule type" value="Genomic_DNA"/>
</dbReference>
<dbReference type="HOGENOM" id="CLU_010194_1_0_11"/>
<dbReference type="Gene3D" id="3.40.50.720">
    <property type="entry name" value="NAD(P)-binding Rossmann-like Domain"/>
    <property type="match status" value="1"/>
</dbReference>
<protein>
    <submittedName>
        <fullName evidence="4">2,3-dihydro-2,3-dihydroxybenzoate dehydrogenase</fullName>
    </submittedName>
</protein>
<keyword evidence="2" id="KW-0560">Oxidoreductase</keyword>
<dbReference type="SUPFAM" id="SSF51735">
    <property type="entry name" value="NAD(P)-binding Rossmann-fold domains"/>
    <property type="match status" value="1"/>
</dbReference>
<dbReference type="GO" id="GO:0019290">
    <property type="term" value="P:siderophore biosynthetic process"/>
    <property type="evidence" value="ECO:0007669"/>
    <property type="project" value="InterPro"/>
</dbReference>
<keyword evidence="5" id="KW-1185">Reference proteome</keyword>
<evidence type="ECO:0000259" key="3">
    <source>
        <dbReference type="SMART" id="SM00822"/>
    </source>
</evidence>
<dbReference type="RefSeq" id="WP_013804948.1">
    <property type="nucleotide sequence ID" value="NC_015564.1"/>
</dbReference>
<dbReference type="AlphaFoldDB" id="F6EEE4"/>
<organism evidence="4 5">
    <name type="scientific">Hoyosella subflava (strain DSM 45089 / JCM 17490 / NBRC 109087 / DQS3-9A1)</name>
    <name type="common">Amycolicicoccus subflavus</name>
    <dbReference type="NCBI Taxonomy" id="443218"/>
    <lineage>
        <taxon>Bacteria</taxon>
        <taxon>Bacillati</taxon>
        <taxon>Actinomycetota</taxon>
        <taxon>Actinomycetes</taxon>
        <taxon>Mycobacteriales</taxon>
        <taxon>Hoyosellaceae</taxon>
        <taxon>Hoyosella</taxon>
    </lineage>
</organism>
<evidence type="ECO:0000256" key="2">
    <source>
        <dbReference type="ARBA" id="ARBA00023002"/>
    </source>
</evidence>
<dbReference type="PRINTS" id="PR01397">
    <property type="entry name" value="DHBDHDRGNASE"/>
</dbReference>
<dbReference type="InterPro" id="IPR057326">
    <property type="entry name" value="KR_dom"/>
</dbReference>
<comment type="similarity">
    <text evidence="1">Belongs to the short-chain dehydrogenases/reductases (SDR) family.</text>
</comment>
<dbReference type="FunFam" id="3.40.50.720:FF:000084">
    <property type="entry name" value="Short-chain dehydrogenase reductase"/>
    <property type="match status" value="1"/>
</dbReference>
<evidence type="ECO:0000313" key="4">
    <source>
        <dbReference type="EMBL" id="AEF38596.1"/>
    </source>
</evidence>
<dbReference type="InterPro" id="IPR002347">
    <property type="entry name" value="SDR_fam"/>
</dbReference>
<dbReference type="GO" id="GO:0008667">
    <property type="term" value="F:2,3-dihydro-2,3-dihydroxybenzoate dehydrogenase activity"/>
    <property type="evidence" value="ECO:0007669"/>
    <property type="project" value="InterPro"/>
</dbReference>
<reference evidence="4 5" key="1">
    <citation type="journal article" date="2011" name="J. Bacteriol.">
        <title>Complete genome sequence of Amycolicicoccus subflavus DQS3-9A1T, an actinomycete isolated from crude oil-polluted soil.</title>
        <authorList>
            <person name="Cai M."/>
            <person name="Chen W.M."/>
            <person name="Nie Y."/>
            <person name="Chi C.Q."/>
            <person name="Wang Y.N."/>
            <person name="Tang Y.Q."/>
            <person name="Li G.Y."/>
            <person name="Wu X.L."/>
        </authorList>
    </citation>
    <scope>NUCLEOTIDE SEQUENCE [LARGE SCALE GENOMIC DNA]</scope>
    <source>
        <strain evidence="5">DSM 45089 / DQS3-9A1</strain>
    </source>
</reference>
<gene>
    <name evidence="4" type="ordered locus">AS9A_0136</name>
</gene>
<dbReference type="PROSITE" id="PS00061">
    <property type="entry name" value="ADH_SHORT"/>
    <property type="match status" value="1"/>
</dbReference>
<dbReference type="Pfam" id="PF13561">
    <property type="entry name" value="adh_short_C2"/>
    <property type="match status" value="1"/>
</dbReference>
<dbReference type="InterPro" id="IPR020904">
    <property type="entry name" value="Sc_DH/Rdtase_CS"/>
</dbReference>
<evidence type="ECO:0000256" key="1">
    <source>
        <dbReference type="ARBA" id="ARBA00006484"/>
    </source>
</evidence>
<sequence>MTELTLVTGAGSGIGRATALTLAKAGRTVVLTDVDEAALHETSRLIGDQPAYVLDVRDTAEVERVISTIEVGHGPITHLAHVAGVLVTGSILDTGAAAWQQVFDVNVHGTVNVLRTAGAIMRKRQHGAIVVVGSNAAGVPRTGMGAYGASKAAVSMIVRVLGLELAPFGIRANVVAPGSTDTAMQRSLWRDEETGLRTVLSGDPDSFKVGIPLGRIAEPNDIADAVDFLLSERARHITMQTLYVDGGATLRA</sequence>
<name>F6EEE4_HOYSD</name>
<dbReference type="KEGG" id="asd:AS9A_0136"/>
<dbReference type="OrthoDB" id="8991930at2"/>
<dbReference type="InterPro" id="IPR036291">
    <property type="entry name" value="NAD(P)-bd_dom_sf"/>
</dbReference>
<dbReference type="STRING" id="443218.AS9A_0136"/>
<proteinExistence type="inferred from homology"/>
<accession>F6EEE4</accession>
<dbReference type="PANTHER" id="PTHR42760">
    <property type="entry name" value="SHORT-CHAIN DEHYDROGENASES/REDUCTASES FAMILY MEMBER"/>
    <property type="match status" value="1"/>
</dbReference>